<accession>A0A1S8L1Q4</accession>
<organism evidence="1 2">
    <name type="scientific">Clostridium felsineum</name>
    <dbReference type="NCBI Taxonomy" id="36839"/>
    <lineage>
        <taxon>Bacteria</taxon>
        <taxon>Bacillati</taxon>
        <taxon>Bacillota</taxon>
        <taxon>Clostridia</taxon>
        <taxon>Eubacteriales</taxon>
        <taxon>Clostridiaceae</taxon>
        <taxon>Clostridium</taxon>
    </lineage>
</organism>
<name>A0A1S8L1Q4_9CLOT</name>
<evidence type="ECO:0000313" key="2">
    <source>
        <dbReference type="Proteomes" id="UP000190951"/>
    </source>
</evidence>
<sequence>MGRIKDKQIENISADKIVNLNDKNFVSDKTLNIINNFSINENGILVYNGNAIGGVPILKEIHRSFTLSPLETKYVALPVGFSKYDLRTLLLSSTGPVTIDIYDNCVNGFLVYSSCACMYKYDVINIPCEDKSGKNNVNLVISNDNIFLTCVSINIKITSLA</sequence>
<dbReference type="STRING" id="84029.CROST_32080"/>
<dbReference type="Proteomes" id="UP000190951">
    <property type="component" value="Plasmid p330"/>
</dbReference>
<dbReference type="KEGG" id="crw:CROST_047210"/>
<dbReference type="EMBL" id="CP096984">
    <property type="protein sequence ID" value="URZ13943.1"/>
    <property type="molecule type" value="Genomic_DNA"/>
</dbReference>
<dbReference type="RefSeq" id="WP_077832521.1">
    <property type="nucleotide sequence ID" value="NZ_CP096984.1"/>
</dbReference>
<keyword evidence="1" id="KW-0614">Plasmid</keyword>
<dbReference type="AlphaFoldDB" id="A0A1S8L1Q4"/>
<reference evidence="1 2" key="1">
    <citation type="submission" date="2022-04" db="EMBL/GenBank/DDBJ databases">
        <title>Genome sequence of C. roseum typestrain.</title>
        <authorList>
            <person name="Poehlein A."/>
            <person name="Schoch T."/>
            <person name="Duerre P."/>
            <person name="Daniel R."/>
        </authorList>
    </citation>
    <scope>NUCLEOTIDE SEQUENCE [LARGE SCALE GENOMIC DNA]</scope>
    <source>
        <strain evidence="1 2">DSM 7320</strain>
        <plasmid evidence="1 2">p330</plasmid>
    </source>
</reference>
<protein>
    <submittedName>
        <fullName evidence="1">Uncharacterized protein</fullName>
    </submittedName>
</protein>
<keyword evidence="2" id="KW-1185">Reference proteome</keyword>
<proteinExistence type="predicted"/>
<gene>
    <name evidence="1" type="ORF">CROST_047210</name>
</gene>
<evidence type="ECO:0000313" key="1">
    <source>
        <dbReference type="EMBL" id="URZ13943.1"/>
    </source>
</evidence>
<geneLocation type="plasmid" evidence="1 2">
    <name>p330</name>
</geneLocation>